<keyword evidence="2" id="KW-1185">Reference proteome</keyword>
<feature type="region of interest" description="Disordered" evidence="1">
    <location>
        <begin position="84"/>
        <end position="110"/>
    </location>
</feature>
<organism evidence="2 3">
    <name type="scientific">Panagrellus redivivus</name>
    <name type="common">Microworm</name>
    <dbReference type="NCBI Taxonomy" id="6233"/>
    <lineage>
        <taxon>Eukaryota</taxon>
        <taxon>Metazoa</taxon>
        <taxon>Ecdysozoa</taxon>
        <taxon>Nematoda</taxon>
        <taxon>Chromadorea</taxon>
        <taxon>Rhabditida</taxon>
        <taxon>Tylenchina</taxon>
        <taxon>Panagrolaimomorpha</taxon>
        <taxon>Panagrolaimoidea</taxon>
        <taxon>Panagrolaimidae</taxon>
        <taxon>Panagrellus</taxon>
    </lineage>
</organism>
<evidence type="ECO:0000313" key="2">
    <source>
        <dbReference type="Proteomes" id="UP000492821"/>
    </source>
</evidence>
<evidence type="ECO:0000313" key="3">
    <source>
        <dbReference type="WBParaSite" id="Pan_g5734.t1"/>
    </source>
</evidence>
<reference evidence="2" key="1">
    <citation type="journal article" date="2013" name="Genetics">
        <title>The draft genome and transcriptome of Panagrellus redivivus are shaped by the harsh demands of a free-living lifestyle.</title>
        <authorList>
            <person name="Srinivasan J."/>
            <person name="Dillman A.R."/>
            <person name="Macchietto M.G."/>
            <person name="Heikkinen L."/>
            <person name="Lakso M."/>
            <person name="Fracchia K.M."/>
            <person name="Antoshechkin I."/>
            <person name="Mortazavi A."/>
            <person name="Wong G."/>
            <person name="Sternberg P.W."/>
        </authorList>
    </citation>
    <scope>NUCLEOTIDE SEQUENCE [LARGE SCALE GENOMIC DNA]</scope>
    <source>
        <strain evidence="2">MT8872</strain>
    </source>
</reference>
<protein>
    <submittedName>
        <fullName evidence="3">SERPIN domain-containing protein</fullName>
    </submittedName>
</protein>
<feature type="region of interest" description="Disordered" evidence="1">
    <location>
        <begin position="258"/>
        <end position="337"/>
    </location>
</feature>
<reference evidence="3" key="2">
    <citation type="submission" date="2020-10" db="UniProtKB">
        <authorList>
            <consortium name="WormBaseParasite"/>
        </authorList>
    </citation>
    <scope>IDENTIFICATION</scope>
</reference>
<evidence type="ECO:0000256" key="1">
    <source>
        <dbReference type="SAM" id="MobiDB-lite"/>
    </source>
</evidence>
<accession>A0A7E4ZZN5</accession>
<name>A0A7E4ZZN5_PANRE</name>
<dbReference type="AlphaFoldDB" id="A0A7E4ZZN5"/>
<sequence length="530" mass="58290">MRVHMSELAVCSVIAIEKQCGRQAADFYAYMQTAIIGEEFPIQCKYDYDNDELRELLTDSRELPTLPNASAHFMVQDLLLPASKTLPSRPDSSENTSADDSPHLKKTKLVSSPGLAKKTLQLFLAEQQGLPFSDSGENSKPQIIRNRNFGRIFRPPKFAEVNVRKPATNEHTVIVQLLSPEENLHTHNKTLFEANDELPGFLQGARPIPDSSFVRRPIISPKSQVMNRLAPYAEHYADAAKKDLTPARENYTPQVGSTIKAVTTTKHSNVTSTTTTTTPTSVPSTSTMTSSVKTTPTTAKTSAKTTTSPSTTTSSTTTTTSTSTTTPLSTTTTPVTPKLSFKISPTIVTTDPEMAFFTSKPASPALKFLPWYYSTFATKRIDPMVTAHPYQPMSNSMFTTTEGPYIYYNVPAAPRLPVNFDPQKFAKNFVSSISTTQLPVVITNGPSKLSHELSNFLDIDHIKQKADSLLTSAIDVLKPENSTNQNNNLNGHRLNRPANDALNGLIKTIEELSPSVINNLRQKLDNLGHN</sequence>
<proteinExistence type="predicted"/>
<dbReference type="WBParaSite" id="Pan_g5734.t1">
    <property type="protein sequence ID" value="Pan_g5734.t1"/>
    <property type="gene ID" value="Pan_g5734"/>
</dbReference>
<feature type="compositionally biased region" description="Low complexity" evidence="1">
    <location>
        <begin position="262"/>
        <end position="337"/>
    </location>
</feature>
<dbReference type="Proteomes" id="UP000492821">
    <property type="component" value="Unassembled WGS sequence"/>
</dbReference>